<sequence length="183" mass="21299">MDTATSPEIVLKFWFEELEPKDWFMSNDEVDQMITDRFEPLLKSAAQSELYPWRATATGRLAEILVLDQFSRNIYRNTPQAFSQDPLALALAQEAIELKLDDELSTTEKSFLYMPFMHSESKIIHQKAVELFSQVGLENNYDFEIKHKVIIDKFGRYPHRNAILGRESTAEEIEFLKQPNSSF</sequence>
<dbReference type="RefSeq" id="WP_038188320.1">
    <property type="nucleotide sequence ID" value="NZ_JRWP01000004.1"/>
</dbReference>
<dbReference type="Pfam" id="PF06041">
    <property type="entry name" value="DUF924"/>
    <property type="match status" value="1"/>
</dbReference>
<protein>
    <submittedName>
        <fullName evidence="1">Membrane protein</fullName>
    </submittedName>
</protein>
<dbReference type="InterPro" id="IPR010323">
    <property type="entry name" value="DUF924"/>
</dbReference>
<dbReference type="EMBL" id="JRWP01000004">
    <property type="protein sequence ID" value="KGY10142.1"/>
    <property type="molecule type" value="Genomic_DNA"/>
</dbReference>
<dbReference type="Proteomes" id="UP000030451">
    <property type="component" value="Unassembled WGS sequence"/>
</dbReference>
<dbReference type="InterPro" id="IPR011990">
    <property type="entry name" value="TPR-like_helical_dom_sf"/>
</dbReference>
<comment type="caution">
    <text evidence="1">The sequence shown here is derived from an EMBL/GenBank/DDBJ whole genome shotgun (WGS) entry which is preliminary data.</text>
</comment>
<name>A0A0A5HX55_PHOS4</name>
<dbReference type="OrthoDB" id="7593450at2"/>
<accession>A0A0A5HX55</accession>
<proteinExistence type="predicted"/>
<reference evidence="1 2" key="1">
    <citation type="submission" date="2014-10" db="EMBL/GenBank/DDBJ databases">
        <title>Genome sequencing of Vibrio sinaloensis T08.</title>
        <authorList>
            <person name="Chan K.-G."/>
            <person name="Mohamad N.I."/>
        </authorList>
    </citation>
    <scope>NUCLEOTIDE SEQUENCE [LARGE SCALE GENOMIC DNA]</scope>
    <source>
        <strain evidence="1 2">T08</strain>
    </source>
</reference>
<evidence type="ECO:0000313" key="1">
    <source>
        <dbReference type="EMBL" id="KGY10142.1"/>
    </source>
</evidence>
<gene>
    <name evidence="1" type="ORF">NM06_04295</name>
</gene>
<dbReference type="SUPFAM" id="SSF48452">
    <property type="entry name" value="TPR-like"/>
    <property type="match status" value="1"/>
</dbReference>
<evidence type="ECO:0000313" key="2">
    <source>
        <dbReference type="Proteomes" id="UP000030451"/>
    </source>
</evidence>
<dbReference type="AlphaFoldDB" id="A0A0A5HX55"/>
<dbReference type="Gene3D" id="1.20.58.320">
    <property type="entry name" value="TPR-like"/>
    <property type="match status" value="1"/>
</dbReference>
<organism evidence="1 2">
    <name type="scientific">Photobacterium sp. (strain ATCC 43367)</name>
    <dbReference type="NCBI Taxonomy" id="379097"/>
    <lineage>
        <taxon>Bacteria</taxon>
        <taxon>Pseudomonadati</taxon>
        <taxon>Pseudomonadota</taxon>
        <taxon>Gammaproteobacteria</taxon>
        <taxon>Vibrionales</taxon>
        <taxon>Vibrionaceae</taxon>
        <taxon>Vibrio</taxon>
        <taxon>Vibrio oreintalis group</taxon>
    </lineage>
</organism>
<dbReference type="Gene3D" id="1.25.40.10">
    <property type="entry name" value="Tetratricopeptide repeat domain"/>
    <property type="match status" value="1"/>
</dbReference>
<dbReference type="STRING" id="379097.SE23_06250"/>